<evidence type="ECO:0000313" key="16">
    <source>
        <dbReference type="Proteomes" id="UP000826462"/>
    </source>
</evidence>
<comment type="cofactor">
    <cofactor evidence="1">
        <name>heme b</name>
        <dbReference type="ChEBI" id="CHEBI:60344"/>
    </cofactor>
</comment>
<evidence type="ECO:0000256" key="13">
    <source>
        <dbReference type="SAM" id="Phobius"/>
    </source>
</evidence>
<keyword evidence="5" id="KW-0349">Heme</keyword>
<evidence type="ECO:0000256" key="11">
    <source>
        <dbReference type="ARBA" id="ARBA00023136"/>
    </source>
</evidence>
<dbReference type="PANTHER" id="PTHR30529">
    <property type="entry name" value="CYTOCHROME B561"/>
    <property type="match status" value="1"/>
</dbReference>
<keyword evidence="16" id="KW-1185">Reference proteome</keyword>
<evidence type="ECO:0000259" key="14">
    <source>
        <dbReference type="Pfam" id="PF01292"/>
    </source>
</evidence>
<keyword evidence="11 13" id="KW-0472">Membrane</keyword>
<feature type="transmembrane region" description="Helical" evidence="13">
    <location>
        <begin position="107"/>
        <end position="126"/>
    </location>
</feature>
<keyword evidence="10" id="KW-0408">Iron</keyword>
<dbReference type="Pfam" id="PF01292">
    <property type="entry name" value="Ni_hydr_CYTB"/>
    <property type="match status" value="1"/>
</dbReference>
<feature type="transmembrane region" description="Helical" evidence="13">
    <location>
        <begin position="70"/>
        <end position="87"/>
    </location>
</feature>
<name>A0ABX8UH26_9BURK</name>
<keyword evidence="4" id="KW-1003">Cell membrane</keyword>
<sequence length="199" mass="21731">MNTPNNVSRQAPVSPPAPARRLEGERFVLPARILHWLMAILILAMLYVGAGMVSTVSARYPELLAWHRPLGIAVLILALIRLGVRVTHRPPPLPSDLHPVQAAGAKASHYLLYALMIAMPLIGWAMQSAGGYPVIMWKGFELPPILPHDIVVYGQLRRAHGLLGYAFFLLILGHMAAGLMHAWVRRDGVFESMAGGGDS</sequence>
<keyword evidence="8" id="KW-0249">Electron transport</keyword>
<evidence type="ECO:0000256" key="4">
    <source>
        <dbReference type="ARBA" id="ARBA00022475"/>
    </source>
</evidence>
<evidence type="ECO:0000256" key="9">
    <source>
        <dbReference type="ARBA" id="ARBA00022989"/>
    </source>
</evidence>
<evidence type="ECO:0000313" key="15">
    <source>
        <dbReference type="EMBL" id="QYD68074.1"/>
    </source>
</evidence>
<organism evidence="15 16">
    <name type="scientific">Paraburkholderia edwinii</name>
    <dbReference type="NCBI Taxonomy" id="2861782"/>
    <lineage>
        <taxon>Bacteria</taxon>
        <taxon>Pseudomonadati</taxon>
        <taxon>Pseudomonadota</taxon>
        <taxon>Betaproteobacteria</taxon>
        <taxon>Burkholderiales</taxon>
        <taxon>Burkholderiaceae</taxon>
        <taxon>Paraburkholderia</taxon>
    </lineage>
</organism>
<feature type="transmembrane region" description="Helical" evidence="13">
    <location>
        <begin position="162"/>
        <end position="184"/>
    </location>
</feature>
<proteinExistence type="inferred from homology"/>
<dbReference type="SUPFAM" id="SSF81342">
    <property type="entry name" value="Transmembrane di-heme cytochromes"/>
    <property type="match status" value="1"/>
</dbReference>
<evidence type="ECO:0000256" key="6">
    <source>
        <dbReference type="ARBA" id="ARBA00022692"/>
    </source>
</evidence>
<comment type="subcellular location">
    <subcellularLocation>
        <location evidence="2">Cell membrane</location>
        <topology evidence="2">Multi-pass membrane protein</topology>
    </subcellularLocation>
</comment>
<dbReference type="InterPro" id="IPR016174">
    <property type="entry name" value="Di-haem_cyt_TM"/>
</dbReference>
<evidence type="ECO:0000256" key="7">
    <source>
        <dbReference type="ARBA" id="ARBA00022723"/>
    </source>
</evidence>
<protein>
    <submittedName>
        <fullName evidence="15">Cytochrome b</fullName>
    </submittedName>
</protein>
<comment type="similarity">
    <text evidence="12">Belongs to the cytochrome b561 family.</text>
</comment>
<evidence type="ECO:0000256" key="8">
    <source>
        <dbReference type="ARBA" id="ARBA00022982"/>
    </source>
</evidence>
<gene>
    <name evidence="15" type="ORF">KZJ38_17570</name>
</gene>
<keyword evidence="7" id="KW-0479">Metal-binding</keyword>
<keyword evidence="6 13" id="KW-0812">Transmembrane</keyword>
<evidence type="ECO:0000256" key="12">
    <source>
        <dbReference type="ARBA" id="ARBA00037975"/>
    </source>
</evidence>
<keyword evidence="3" id="KW-0813">Transport</keyword>
<keyword evidence="9 13" id="KW-1133">Transmembrane helix</keyword>
<dbReference type="Gene3D" id="1.20.950.20">
    <property type="entry name" value="Transmembrane di-heme cytochromes, Chain C"/>
    <property type="match status" value="1"/>
</dbReference>
<evidence type="ECO:0000256" key="2">
    <source>
        <dbReference type="ARBA" id="ARBA00004651"/>
    </source>
</evidence>
<evidence type="ECO:0000256" key="1">
    <source>
        <dbReference type="ARBA" id="ARBA00001970"/>
    </source>
</evidence>
<feature type="transmembrane region" description="Helical" evidence="13">
    <location>
        <begin position="33"/>
        <end position="58"/>
    </location>
</feature>
<dbReference type="Proteomes" id="UP000826462">
    <property type="component" value="Chromosome 1"/>
</dbReference>
<dbReference type="InterPro" id="IPR011577">
    <property type="entry name" value="Cyt_b561_bac/Ni-Hgenase"/>
</dbReference>
<evidence type="ECO:0000256" key="3">
    <source>
        <dbReference type="ARBA" id="ARBA00022448"/>
    </source>
</evidence>
<dbReference type="PANTHER" id="PTHR30529:SF6">
    <property type="entry name" value="BLL0291 PROTEIN"/>
    <property type="match status" value="1"/>
</dbReference>
<accession>A0ABX8UH26</accession>
<feature type="domain" description="Cytochrome b561 bacterial/Ni-hydrogenase" evidence="14">
    <location>
        <begin position="27"/>
        <end position="196"/>
    </location>
</feature>
<dbReference type="EMBL" id="CP080095">
    <property type="protein sequence ID" value="QYD68074.1"/>
    <property type="molecule type" value="Genomic_DNA"/>
</dbReference>
<dbReference type="InterPro" id="IPR052168">
    <property type="entry name" value="Cytochrome_b561_oxidase"/>
</dbReference>
<reference evidence="15 16" key="1">
    <citation type="submission" date="2021-07" db="EMBL/GenBank/DDBJ databases">
        <title>Paraburkholderia edwinii protects Aspergillus sp. from phenazines by acting as a toxin sponge.</title>
        <authorList>
            <person name="Dahlstrom K.M."/>
            <person name="Newman D.K."/>
        </authorList>
    </citation>
    <scope>NUCLEOTIDE SEQUENCE [LARGE SCALE GENOMIC DNA]</scope>
    <source>
        <strain evidence="15 16">Pe01</strain>
    </source>
</reference>
<evidence type="ECO:0000256" key="10">
    <source>
        <dbReference type="ARBA" id="ARBA00023004"/>
    </source>
</evidence>
<evidence type="ECO:0000256" key="5">
    <source>
        <dbReference type="ARBA" id="ARBA00022617"/>
    </source>
</evidence>